<feature type="compositionally biased region" description="Polar residues" evidence="1">
    <location>
        <begin position="41"/>
        <end position="51"/>
    </location>
</feature>
<feature type="compositionally biased region" description="Low complexity" evidence="1">
    <location>
        <begin position="57"/>
        <end position="69"/>
    </location>
</feature>
<dbReference type="Proteomes" id="UP001589575">
    <property type="component" value="Unassembled WGS sequence"/>
</dbReference>
<keyword evidence="3" id="KW-1185">Reference proteome</keyword>
<dbReference type="EMBL" id="JBHMFI010000001">
    <property type="protein sequence ID" value="MFB9072780.1"/>
    <property type="molecule type" value="Genomic_DNA"/>
</dbReference>
<protein>
    <submittedName>
        <fullName evidence="2">Uncharacterized protein</fullName>
    </submittedName>
</protein>
<gene>
    <name evidence="2" type="ORF">ACFFX0_16865</name>
</gene>
<organism evidence="2 3">
    <name type="scientific">Citricoccus parietis</name>
    <dbReference type="NCBI Taxonomy" id="592307"/>
    <lineage>
        <taxon>Bacteria</taxon>
        <taxon>Bacillati</taxon>
        <taxon>Actinomycetota</taxon>
        <taxon>Actinomycetes</taxon>
        <taxon>Micrococcales</taxon>
        <taxon>Micrococcaceae</taxon>
        <taxon>Citricoccus</taxon>
    </lineage>
</organism>
<evidence type="ECO:0000256" key="1">
    <source>
        <dbReference type="SAM" id="MobiDB-lite"/>
    </source>
</evidence>
<evidence type="ECO:0000313" key="3">
    <source>
        <dbReference type="Proteomes" id="UP001589575"/>
    </source>
</evidence>
<reference evidence="2 3" key="1">
    <citation type="submission" date="2024-09" db="EMBL/GenBank/DDBJ databases">
        <authorList>
            <person name="Sun Q."/>
            <person name="Mori K."/>
        </authorList>
    </citation>
    <scope>NUCLEOTIDE SEQUENCE [LARGE SCALE GENOMIC DNA]</scope>
    <source>
        <strain evidence="2 3">CCM 7609</strain>
    </source>
</reference>
<feature type="region of interest" description="Disordered" evidence="1">
    <location>
        <begin position="1"/>
        <end position="69"/>
    </location>
</feature>
<sequence length="69" mass="6725">MPASGVSTWCPIAPRSTSANSCGPGSPPSDLARSTAIRATRNPQPVTTTLPTGLPDSTAATASAASSNG</sequence>
<evidence type="ECO:0000313" key="2">
    <source>
        <dbReference type="EMBL" id="MFB9072780.1"/>
    </source>
</evidence>
<comment type="caution">
    <text evidence="2">The sequence shown here is derived from an EMBL/GenBank/DDBJ whole genome shotgun (WGS) entry which is preliminary data.</text>
</comment>
<proteinExistence type="predicted"/>
<accession>A0ABV5G1G8</accession>
<name>A0ABV5G1G8_9MICC</name>